<dbReference type="OrthoDB" id="433124at2759"/>
<sequence length="117" mass="13669">MEWLVRTRLESICVQRDRTFEQLAKVRELRRNLGMLLSKTPTLVQVNVGCDFYVDGEIDQEGLLLIDFGKDVYVEMQPQEALETAIIRETCLERVGEFYTKRIGELEGWLQTYGVKH</sequence>
<dbReference type="EMBL" id="BQMJ01000002">
    <property type="protein sequence ID" value="GJQ08414.1"/>
    <property type="molecule type" value="Genomic_DNA"/>
</dbReference>
<accession>A0A9C7PQ15</accession>
<dbReference type="Gene3D" id="1.10.287.370">
    <property type="match status" value="1"/>
</dbReference>
<evidence type="ECO:0008006" key="3">
    <source>
        <dbReference type="Google" id="ProtNLM"/>
    </source>
</evidence>
<dbReference type="Proteomes" id="UP001061958">
    <property type="component" value="Unassembled WGS sequence"/>
</dbReference>
<protein>
    <recommendedName>
        <fullName evidence="3">Prefoldin</fullName>
    </recommendedName>
</protein>
<dbReference type="InterPro" id="IPR009053">
    <property type="entry name" value="Prefoldin"/>
</dbReference>
<dbReference type="SUPFAM" id="SSF46579">
    <property type="entry name" value="Prefoldin"/>
    <property type="match status" value="1"/>
</dbReference>
<proteinExistence type="predicted"/>
<keyword evidence="2" id="KW-1185">Reference proteome</keyword>
<dbReference type="AlphaFoldDB" id="A0A9C7PQ15"/>
<reference evidence="1" key="2">
    <citation type="submission" date="2022-01" db="EMBL/GenBank/DDBJ databases">
        <authorList>
            <person name="Hirooka S."/>
            <person name="Miyagishima S.Y."/>
        </authorList>
    </citation>
    <scope>NUCLEOTIDE SEQUENCE</scope>
    <source>
        <strain evidence="1">NBRC 102759</strain>
    </source>
</reference>
<name>A0A9C7PQ15_9RHOD</name>
<reference evidence="1" key="1">
    <citation type="journal article" date="2022" name="Proc. Natl. Acad. Sci. U.S.A.">
        <title>Life cycle and functional genomics of the unicellular red alga Galdieria for elucidating algal and plant evolution and industrial use.</title>
        <authorList>
            <person name="Hirooka S."/>
            <person name="Itabashi T."/>
            <person name="Ichinose T.M."/>
            <person name="Onuma R."/>
            <person name="Fujiwara T."/>
            <person name="Yamashita S."/>
            <person name="Jong L.W."/>
            <person name="Tomita R."/>
            <person name="Iwane A.H."/>
            <person name="Miyagishima S.Y."/>
        </authorList>
    </citation>
    <scope>NUCLEOTIDE SEQUENCE</scope>
    <source>
        <strain evidence="1">NBRC 102759</strain>
    </source>
</reference>
<dbReference type="InterPro" id="IPR004127">
    <property type="entry name" value="Prefoldin_subunit_alpha"/>
</dbReference>
<evidence type="ECO:0000313" key="1">
    <source>
        <dbReference type="EMBL" id="GJQ08414.1"/>
    </source>
</evidence>
<organism evidence="1 2">
    <name type="scientific">Galdieria partita</name>
    <dbReference type="NCBI Taxonomy" id="83374"/>
    <lineage>
        <taxon>Eukaryota</taxon>
        <taxon>Rhodophyta</taxon>
        <taxon>Bangiophyceae</taxon>
        <taxon>Galdieriales</taxon>
        <taxon>Galdieriaceae</taxon>
        <taxon>Galdieria</taxon>
    </lineage>
</organism>
<dbReference type="Pfam" id="PF02996">
    <property type="entry name" value="Prefoldin"/>
    <property type="match status" value="1"/>
</dbReference>
<gene>
    <name evidence="1" type="ORF">GpartN1_g205.t1</name>
</gene>
<evidence type="ECO:0000313" key="2">
    <source>
        <dbReference type="Proteomes" id="UP001061958"/>
    </source>
</evidence>
<comment type="caution">
    <text evidence="1">The sequence shown here is derived from an EMBL/GenBank/DDBJ whole genome shotgun (WGS) entry which is preliminary data.</text>
</comment>